<dbReference type="InParanoid" id="A0A165BK17"/>
<dbReference type="GeneID" id="63822148"/>
<reference evidence="1 2" key="1">
    <citation type="journal article" date="2016" name="Mol. Biol. Evol.">
        <title>Comparative Genomics of Early-Diverging Mushroom-Forming Fungi Provides Insights into the Origins of Lignocellulose Decay Capabilities.</title>
        <authorList>
            <person name="Nagy L.G."/>
            <person name="Riley R."/>
            <person name="Tritt A."/>
            <person name="Adam C."/>
            <person name="Daum C."/>
            <person name="Floudas D."/>
            <person name="Sun H."/>
            <person name="Yadav J.S."/>
            <person name="Pangilinan J."/>
            <person name="Larsson K.H."/>
            <person name="Matsuura K."/>
            <person name="Barry K."/>
            <person name="Labutti K."/>
            <person name="Kuo R."/>
            <person name="Ohm R.A."/>
            <person name="Bhattacharya S.S."/>
            <person name="Shirouzu T."/>
            <person name="Yoshinaga Y."/>
            <person name="Martin F.M."/>
            <person name="Grigoriev I.V."/>
            <person name="Hibbett D.S."/>
        </authorList>
    </citation>
    <scope>NUCLEOTIDE SEQUENCE [LARGE SCALE GENOMIC DNA]</scope>
    <source>
        <strain evidence="1 2">93-53</strain>
    </source>
</reference>
<organism evidence="1 2">
    <name type="scientific">Laetiporus sulphureus 93-53</name>
    <dbReference type="NCBI Taxonomy" id="1314785"/>
    <lineage>
        <taxon>Eukaryota</taxon>
        <taxon>Fungi</taxon>
        <taxon>Dikarya</taxon>
        <taxon>Basidiomycota</taxon>
        <taxon>Agaricomycotina</taxon>
        <taxon>Agaricomycetes</taxon>
        <taxon>Polyporales</taxon>
        <taxon>Laetiporus</taxon>
    </lineage>
</organism>
<dbReference type="AlphaFoldDB" id="A0A165BK17"/>
<keyword evidence="2" id="KW-1185">Reference proteome</keyword>
<accession>A0A165BK17</accession>
<name>A0A165BK17_9APHY</name>
<evidence type="ECO:0000313" key="1">
    <source>
        <dbReference type="EMBL" id="KZT01202.1"/>
    </source>
</evidence>
<sequence length="153" mass="17623">MPTLTPTPGSYLVLRLDPVATARGIDDPILQSAAKRLAPKTYVGYIDRVDEIPWPDKPTHRCHIRFVGQGLPTPPRARFTHSAMSVPILPETAHPLERAPLCPSRPFPFARCYQYNYIDRVVRIPTQEFREELAVMLSLEEVRRHDKYELEDY</sequence>
<gene>
    <name evidence="1" type="ORF">LAESUDRAFT_664378</name>
</gene>
<dbReference type="RefSeq" id="XP_040758942.1">
    <property type="nucleotide sequence ID" value="XM_040905118.1"/>
</dbReference>
<dbReference type="OrthoDB" id="2930792at2759"/>
<protein>
    <submittedName>
        <fullName evidence="1">Uncharacterized protein</fullName>
    </submittedName>
</protein>
<evidence type="ECO:0000313" key="2">
    <source>
        <dbReference type="Proteomes" id="UP000076871"/>
    </source>
</evidence>
<feature type="non-terminal residue" evidence="1">
    <location>
        <position position="153"/>
    </location>
</feature>
<proteinExistence type="predicted"/>
<dbReference type="STRING" id="1314785.A0A165BK17"/>
<dbReference type="Proteomes" id="UP000076871">
    <property type="component" value="Unassembled WGS sequence"/>
</dbReference>
<dbReference type="EMBL" id="KV427668">
    <property type="protein sequence ID" value="KZT01202.1"/>
    <property type="molecule type" value="Genomic_DNA"/>
</dbReference>